<dbReference type="InterPro" id="IPR007627">
    <property type="entry name" value="RNA_pol_sigma70_r2"/>
</dbReference>
<dbReference type="SUPFAM" id="SSF88946">
    <property type="entry name" value="Sigma2 domain of RNA polymerase sigma factors"/>
    <property type="match status" value="1"/>
</dbReference>
<evidence type="ECO:0000259" key="6">
    <source>
        <dbReference type="Pfam" id="PF08281"/>
    </source>
</evidence>
<dbReference type="InterPro" id="IPR014300">
    <property type="entry name" value="RNA_pol_sigma-V"/>
</dbReference>
<dbReference type="GO" id="GO:0003677">
    <property type="term" value="F:DNA binding"/>
    <property type="evidence" value="ECO:0007669"/>
    <property type="project" value="InterPro"/>
</dbReference>
<reference evidence="8 10" key="2">
    <citation type="submission" date="2020-12" db="EMBL/GenBank/DDBJ databases">
        <title>Taxonomic evaluation of the Bacillus sporothermodurans group of bacteria based on whole genome sequences.</title>
        <authorList>
            <person name="Fiedler G."/>
            <person name="Herbstmann A.-D."/>
            <person name="Doll E."/>
            <person name="Wenning M."/>
            <person name="Brinks E."/>
            <person name="Kabisch J."/>
            <person name="Breitenwieser F."/>
            <person name="Lappann M."/>
            <person name="Boehnlein C."/>
            <person name="Franz C."/>
        </authorList>
    </citation>
    <scope>NUCLEOTIDE SEQUENCE [LARGE SCALE GENOMIC DNA]</scope>
    <source>
        <strain evidence="8 10">DSM 10599</strain>
    </source>
</reference>
<dbReference type="STRING" id="46224.B4102_1421"/>
<dbReference type="Gene3D" id="1.10.10.10">
    <property type="entry name" value="Winged helix-like DNA-binding domain superfamily/Winged helix DNA-binding domain"/>
    <property type="match status" value="1"/>
</dbReference>
<feature type="domain" description="RNA polymerase sigma-70 region 2" evidence="5">
    <location>
        <begin position="23"/>
        <end position="88"/>
    </location>
</feature>
<dbReference type="OrthoDB" id="9782703at2"/>
<reference evidence="7 9" key="1">
    <citation type="submission" date="2016-01" db="EMBL/GenBank/DDBJ databases">
        <title>Genome Sequences of Twelve Sporeforming Bacillus Species Isolated from Foods.</title>
        <authorList>
            <person name="Berendsen E.M."/>
            <person name="Wells-Bennik M.H."/>
            <person name="Krawcyk A.O."/>
            <person name="De Jong A."/>
            <person name="Holsappel S."/>
            <person name="Eijlander R.T."/>
            <person name="Kuipers O.P."/>
        </authorList>
    </citation>
    <scope>NUCLEOTIDE SEQUENCE [LARGE SCALE GENOMIC DNA]</scope>
    <source>
        <strain evidence="7 9">B4102</strain>
    </source>
</reference>
<dbReference type="GO" id="GO:0016987">
    <property type="term" value="F:sigma factor activity"/>
    <property type="evidence" value="ECO:0007669"/>
    <property type="project" value="UniProtKB-KW"/>
</dbReference>
<dbReference type="KEGG" id="hspo:JGZ69_16535"/>
<feature type="domain" description="RNA polymerase sigma factor 70 region 4 type 2" evidence="6">
    <location>
        <begin position="109"/>
        <end position="160"/>
    </location>
</feature>
<evidence type="ECO:0000256" key="3">
    <source>
        <dbReference type="ARBA" id="ARBA00023082"/>
    </source>
</evidence>
<dbReference type="InterPro" id="IPR039425">
    <property type="entry name" value="RNA_pol_sigma-70-like"/>
</dbReference>
<dbReference type="EMBL" id="CP066701">
    <property type="protein sequence ID" value="QQX24393.1"/>
    <property type="molecule type" value="Genomic_DNA"/>
</dbReference>
<keyword evidence="2" id="KW-0805">Transcription regulation</keyword>
<name>A0A150KPD4_9BACI</name>
<dbReference type="Gene3D" id="1.10.1740.10">
    <property type="match status" value="1"/>
</dbReference>
<keyword evidence="4" id="KW-0804">Transcription</keyword>
<dbReference type="PATRIC" id="fig|46224.3.peg.162"/>
<gene>
    <name evidence="7" type="ORF">B4102_1421</name>
    <name evidence="8" type="ORF">JGZ69_16535</name>
</gene>
<dbReference type="NCBIfam" id="TIGR02954">
    <property type="entry name" value="Sig70_famx3"/>
    <property type="match status" value="1"/>
</dbReference>
<proteinExistence type="inferred from homology"/>
<dbReference type="SUPFAM" id="SSF88659">
    <property type="entry name" value="Sigma3 and sigma4 domains of RNA polymerase sigma factors"/>
    <property type="match status" value="1"/>
</dbReference>
<evidence type="ECO:0000259" key="5">
    <source>
        <dbReference type="Pfam" id="PF04542"/>
    </source>
</evidence>
<keyword evidence="9" id="KW-1185">Reference proteome</keyword>
<dbReference type="AlphaFoldDB" id="A0A150KPD4"/>
<dbReference type="InterPro" id="IPR036388">
    <property type="entry name" value="WH-like_DNA-bd_sf"/>
</dbReference>
<evidence type="ECO:0000313" key="7">
    <source>
        <dbReference type="EMBL" id="KYC95150.1"/>
    </source>
</evidence>
<dbReference type="InterPro" id="IPR013249">
    <property type="entry name" value="RNA_pol_sigma70_r4_t2"/>
</dbReference>
<dbReference type="Pfam" id="PF04542">
    <property type="entry name" value="Sigma70_r2"/>
    <property type="match status" value="1"/>
</dbReference>
<keyword evidence="3" id="KW-0731">Sigma factor</keyword>
<dbReference type="PANTHER" id="PTHR43133:SF51">
    <property type="entry name" value="RNA POLYMERASE SIGMA FACTOR"/>
    <property type="match status" value="1"/>
</dbReference>
<sequence>MDIISLVKKAKKGDDAAFYQLLLEHKEQLYRIALSYMKNEEAALEAVQETSFRSFKAIKKLKNPQFFSTWLIRILINYCNDELKKRNRVIHYDDMSHIAGGKEDLMNLDLYEAVRQLDDKQSHVIILKYFHDMKISDIAKLLNCPESTVKTWLYKGLRQLKLHLEEGGVENHV</sequence>
<dbReference type="InterPro" id="IPR013325">
    <property type="entry name" value="RNA_pol_sigma_r2"/>
</dbReference>
<dbReference type="NCBIfam" id="TIGR02937">
    <property type="entry name" value="sigma70-ECF"/>
    <property type="match status" value="1"/>
</dbReference>
<dbReference type="Proteomes" id="UP000075666">
    <property type="component" value="Unassembled WGS sequence"/>
</dbReference>
<dbReference type="InterPro" id="IPR013324">
    <property type="entry name" value="RNA_pol_sigma_r3/r4-like"/>
</dbReference>
<evidence type="ECO:0000256" key="2">
    <source>
        <dbReference type="ARBA" id="ARBA00023015"/>
    </source>
</evidence>
<dbReference type="RefSeq" id="WP_066234583.1">
    <property type="nucleotide sequence ID" value="NZ_CP066701.1"/>
</dbReference>
<evidence type="ECO:0000313" key="8">
    <source>
        <dbReference type="EMBL" id="QQX24393.1"/>
    </source>
</evidence>
<dbReference type="Pfam" id="PF08281">
    <property type="entry name" value="Sigma70_r4_2"/>
    <property type="match status" value="1"/>
</dbReference>
<organism evidence="7 9">
    <name type="scientific">Heyndrickxia sporothermodurans</name>
    <dbReference type="NCBI Taxonomy" id="46224"/>
    <lineage>
        <taxon>Bacteria</taxon>
        <taxon>Bacillati</taxon>
        <taxon>Bacillota</taxon>
        <taxon>Bacilli</taxon>
        <taxon>Bacillales</taxon>
        <taxon>Bacillaceae</taxon>
        <taxon>Heyndrickxia</taxon>
    </lineage>
</organism>
<comment type="similarity">
    <text evidence="1">Belongs to the sigma-70 factor family. ECF subfamily.</text>
</comment>
<dbReference type="GO" id="GO:0006352">
    <property type="term" value="P:DNA-templated transcription initiation"/>
    <property type="evidence" value="ECO:0007669"/>
    <property type="project" value="InterPro"/>
</dbReference>
<dbReference type="Proteomes" id="UP000595512">
    <property type="component" value="Chromosome"/>
</dbReference>
<dbReference type="EMBL" id="LQYN01000097">
    <property type="protein sequence ID" value="KYC95150.1"/>
    <property type="molecule type" value="Genomic_DNA"/>
</dbReference>
<dbReference type="InterPro" id="IPR014284">
    <property type="entry name" value="RNA_pol_sigma-70_dom"/>
</dbReference>
<evidence type="ECO:0000256" key="1">
    <source>
        <dbReference type="ARBA" id="ARBA00010641"/>
    </source>
</evidence>
<evidence type="ECO:0000313" key="10">
    <source>
        <dbReference type="Proteomes" id="UP000595512"/>
    </source>
</evidence>
<evidence type="ECO:0000313" key="9">
    <source>
        <dbReference type="Proteomes" id="UP000075666"/>
    </source>
</evidence>
<protein>
    <submittedName>
        <fullName evidence="8">Sigma-70 family RNA polymerase sigma factor</fullName>
    </submittedName>
</protein>
<accession>A0A150KPD4</accession>
<dbReference type="CDD" id="cd06171">
    <property type="entry name" value="Sigma70_r4"/>
    <property type="match status" value="1"/>
</dbReference>
<evidence type="ECO:0000256" key="4">
    <source>
        <dbReference type="ARBA" id="ARBA00023163"/>
    </source>
</evidence>
<dbReference type="PANTHER" id="PTHR43133">
    <property type="entry name" value="RNA POLYMERASE ECF-TYPE SIGMA FACTO"/>
    <property type="match status" value="1"/>
</dbReference>